<proteinExistence type="predicted"/>
<evidence type="ECO:0000313" key="1">
    <source>
        <dbReference type="EMBL" id="EJW84863.1"/>
    </source>
</evidence>
<dbReference type="Proteomes" id="UP000004810">
    <property type="component" value="Unassembled WGS sequence"/>
</dbReference>
<gene>
    <name evidence="1" type="ORF">WUBG_04226</name>
</gene>
<name>J9ERP5_WUCBA</name>
<reference evidence="2" key="1">
    <citation type="submission" date="2012-08" db="EMBL/GenBank/DDBJ databases">
        <title>The Genome Sequence of Wuchereria bancrofti.</title>
        <authorList>
            <person name="Nutman T.B."/>
            <person name="Fink D.L."/>
            <person name="Russ C."/>
            <person name="Young S."/>
            <person name="Zeng Q."/>
            <person name="Koehrsen M."/>
            <person name="Alvarado L."/>
            <person name="Berlin A."/>
            <person name="Chapman S.B."/>
            <person name="Chen Z."/>
            <person name="Freedman E."/>
            <person name="Gellesch M."/>
            <person name="Goldberg J."/>
            <person name="Griggs A."/>
            <person name="Gujja S."/>
            <person name="Heilman E.R."/>
            <person name="Heiman D."/>
            <person name="Hepburn T."/>
            <person name="Howarth C."/>
            <person name="Jen D."/>
            <person name="Larson L."/>
            <person name="Lewis B."/>
            <person name="Mehta T."/>
            <person name="Park D."/>
            <person name="Pearson M."/>
            <person name="Roberts A."/>
            <person name="Saif S."/>
            <person name="Shea T."/>
            <person name="Shenoy N."/>
            <person name="Sisk P."/>
            <person name="Stolte C."/>
            <person name="Sykes S."/>
            <person name="Walk T."/>
            <person name="White J."/>
            <person name="Yandava C."/>
            <person name="Haas B."/>
            <person name="Henn M.R."/>
            <person name="Nusbaum C."/>
            <person name="Birren B."/>
        </authorList>
    </citation>
    <scope>NUCLEOTIDE SEQUENCE [LARGE SCALE GENOMIC DNA]</scope>
    <source>
        <strain evidence="2">NA</strain>
    </source>
</reference>
<evidence type="ECO:0000313" key="2">
    <source>
        <dbReference type="Proteomes" id="UP000004810"/>
    </source>
</evidence>
<protein>
    <submittedName>
        <fullName evidence="1">Uncharacterized protein</fullName>
    </submittedName>
</protein>
<dbReference type="EMBL" id="ADBV01001424">
    <property type="protein sequence ID" value="EJW84863.1"/>
    <property type="molecule type" value="Genomic_DNA"/>
</dbReference>
<dbReference type="AlphaFoldDB" id="J9ERP5"/>
<accession>J9ERP5</accession>
<comment type="caution">
    <text evidence="1">The sequence shown here is derived from an EMBL/GenBank/DDBJ whole genome shotgun (WGS) entry which is preliminary data.</text>
</comment>
<sequence>MICSVKFSILRKIFPKINQFKRSDMVVNVACEYFTFNHVDGENDKDDDDDDDAVLKRTKRTTTLDRIAQNDLNIPYHLCLENFFIDMSENEMEMIFSITCTDNRNL</sequence>
<organism evidence="1 2">
    <name type="scientific">Wuchereria bancrofti</name>
    <dbReference type="NCBI Taxonomy" id="6293"/>
    <lineage>
        <taxon>Eukaryota</taxon>
        <taxon>Metazoa</taxon>
        <taxon>Ecdysozoa</taxon>
        <taxon>Nematoda</taxon>
        <taxon>Chromadorea</taxon>
        <taxon>Rhabditida</taxon>
        <taxon>Spirurina</taxon>
        <taxon>Spiruromorpha</taxon>
        <taxon>Filarioidea</taxon>
        <taxon>Onchocercidae</taxon>
        <taxon>Wuchereria</taxon>
    </lineage>
</organism>